<proteinExistence type="predicted"/>
<keyword evidence="1" id="KW-0472">Membrane</keyword>
<evidence type="ECO:0000313" key="2">
    <source>
        <dbReference type="EMBL" id="UWP59165.1"/>
    </source>
</evidence>
<dbReference type="EMBL" id="CP102290">
    <property type="protein sequence ID" value="UWP59165.1"/>
    <property type="molecule type" value="Genomic_DNA"/>
</dbReference>
<dbReference type="Proteomes" id="UP001060164">
    <property type="component" value="Chromosome"/>
</dbReference>
<organism evidence="2 3">
    <name type="scientific">Ruminococcus gauvreauii</name>
    <dbReference type="NCBI Taxonomy" id="438033"/>
    <lineage>
        <taxon>Bacteria</taxon>
        <taxon>Bacillati</taxon>
        <taxon>Bacillota</taxon>
        <taxon>Clostridia</taxon>
        <taxon>Eubacteriales</taxon>
        <taxon>Oscillospiraceae</taxon>
        <taxon>Ruminococcus</taxon>
    </lineage>
</organism>
<reference evidence="2" key="1">
    <citation type="journal article" date="2022" name="Cell">
        <title>Design, construction, and in vivo augmentation of a complex gut microbiome.</title>
        <authorList>
            <person name="Cheng A.G."/>
            <person name="Ho P.Y."/>
            <person name="Aranda-Diaz A."/>
            <person name="Jain S."/>
            <person name="Yu F.B."/>
            <person name="Meng X."/>
            <person name="Wang M."/>
            <person name="Iakiviak M."/>
            <person name="Nagashima K."/>
            <person name="Zhao A."/>
            <person name="Murugkar P."/>
            <person name="Patil A."/>
            <person name="Atabakhsh K."/>
            <person name="Weakley A."/>
            <person name="Yan J."/>
            <person name="Brumbaugh A.R."/>
            <person name="Higginbottom S."/>
            <person name="Dimas A."/>
            <person name="Shiver A.L."/>
            <person name="Deutschbauer A."/>
            <person name="Neff N."/>
            <person name="Sonnenburg J.L."/>
            <person name="Huang K.C."/>
            <person name="Fischbach M.A."/>
        </authorList>
    </citation>
    <scope>NUCLEOTIDE SEQUENCE</scope>
    <source>
        <strain evidence="2">DSM 19829</strain>
    </source>
</reference>
<feature type="transmembrane region" description="Helical" evidence="1">
    <location>
        <begin position="328"/>
        <end position="351"/>
    </location>
</feature>
<keyword evidence="1" id="KW-0812">Transmembrane</keyword>
<gene>
    <name evidence="2" type="ORF">NQ502_17640</name>
</gene>
<evidence type="ECO:0000256" key="1">
    <source>
        <dbReference type="SAM" id="Phobius"/>
    </source>
</evidence>
<accession>A0ABY5VGY7</accession>
<dbReference type="RefSeq" id="WP_028528761.1">
    <property type="nucleotide sequence ID" value="NZ_CABLBR010000014.1"/>
</dbReference>
<sequence>MLVVYLSNRYIRVVAGEKTGGKVRASGLYYSVDTQGCILNGSVMDEEGFLGIIKDLWESNGLARKGIHLVIDSTQFTSRVLDVPLQKPAQTMQFLSREFTDVGRISNPVYGYFPLPRQREHKAKAHTVFATVVSREFISGYQELFGKLGITVDSVECASGAMIRLLGILSQVNDANAIVQFVDDMTLVNVLLIEGRYEYSSHNRLFADPGTQAFCAEAARAAGNILQFAKAQKIPQKITTVYIAGISREEQEFYLQNISQIDPTLEVEELSGGTDVTITSGMGRDRTFSNFSLAMGGLIETDARTNIMSQMKVNARRTEERRRRNRRLIPAVTAGAILCVITAAFGAYTLLLSMELQKEQEYNNSPDVLAACSEYEALNQEISAIAGLSQSLTGLRQSVLAYPMVNSAVEETIAGCASGLVSAEISSYDSKSGVISFDTSAGNVEQINQFIRLLSEQDIFAAVDYTGYAQDAQGQWQVKVNCTMADRQEG</sequence>
<keyword evidence="3" id="KW-1185">Reference proteome</keyword>
<protein>
    <submittedName>
        <fullName evidence="2">Uncharacterized protein</fullName>
    </submittedName>
</protein>
<name>A0ABY5VGY7_9FIRM</name>
<keyword evidence="1" id="KW-1133">Transmembrane helix</keyword>
<evidence type="ECO:0000313" key="3">
    <source>
        <dbReference type="Proteomes" id="UP001060164"/>
    </source>
</evidence>